<dbReference type="InterPro" id="IPR025229">
    <property type="entry name" value="YniB-like"/>
</dbReference>
<protein>
    <recommendedName>
        <fullName evidence="4">YniB family protein</fullName>
    </recommendedName>
</protein>
<feature type="transmembrane region" description="Helical" evidence="1">
    <location>
        <begin position="15"/>
        <end position="37"/>
    </location>
</feature>
<proteinExistence type="predicted"/>
<dbReference type="RefSeq" id="WP_108899305.1">
    <property type="nucleotide sequence ID" value="NZ_CP029185.2"/>
</dbReference>
<dbReference type="Proteomes" id="UP000244908">
    <property type="component" value="Chromosome"/>
</dbReference>
<evidence type="ECO:0000256" key="1">
    <source>
        <dbReference type="SAM" id="Phobius"/>
    </source>
</evidence>
<evidence type="ECO:0000313" key="2">
    <source>
        <dbReference type="EMBL" id="AWH87211.1"/>
    </source>
</evidence>
<dbReference type="AlphaFoldDB" id="A0A2Y9TUF2"/>
<dbReference type="Pfam" id="PF14002">
    <property type="entry name" value="YniB"/>
    <property type="match status" value="1"/>
</dbReference>
<keyword evidence="3" id="KW-1185">Reference proteome</keyword>
<dbReference type="KEGG" id="lpv:HYN51_00755"/>
<keyword evidence="1" id="KW-0812">Transmembrane</keyword>
<organism evidence="2 3">
    <name type="scientific">Limnobaculum parvum</name>
    <dbReference type="NCBI Taxonomy" id="2172103"/>
    <lineage>
        <taxon>Bacteria</taxon>
        <taxon>Pseudomonadati</taxon>
        <taxon>Pseudomonadota</taxon>
        <taxon>Gammaproteobacteria</taxon>
        <taxon>Enterobacterales</taxon>
        <taxon>Budviciaceae</taxon>
        <taxon>Limnobaculum</taxon>
    </lineage>
</organism>
<feature type="transmembrane region" description="Helical" evidence="1">
    <location>
        <begin position="83"/>
        <end position="104"/>
    </location>
</feature>
<feature type="transmembrane region" description="Helical" evidence="1">
    <location>
        <begin position="160"/>
        <end position="178"/>
    </location>
</feature>
<keyword evidence="1" id="KW-1133">Transmembrane helix</keyword>
<sequence>MTHQQASTVALIKRIAGIVIFIPAFISTIISVLKYLVVPKANMQEMTATIMDFLQVIIKIVRQYTSFVEYFWANSPVPNISNWFASGSVWFIVIFLLMFVGLALQASGARLAKRVYNVKEAVRERAILEAMNGDEARSFAELEKLISIPNTSIFAQYGQLYVSPIFWGIFIYIILYMINRL</sequence>
<dbReference type="OrthoDB" id="6870983at2"/>
<evidence type="ECO:0008006" key="4">
    <source>
        <dbReference type="Google" id="ProtNLM"/>
    </source>
</evidence>
<reference evidence="2 3" key="1">
    <citation type="journal article" date="2019" name="Int. J. Syst. Evol. Microbiol.">
        <title>Limnobaculum parvum gen. nov., sp. nov., isolated from a freshwater lake.</title>
        <authorList>
            <person name="Baek C."/>
            <person name="Shin S.K."/>
            <person name="Yi H."/>
        </authorList>
    </citation>
    <scope>NUCLEOTIDE SEQUENCE [LARGE SCALE GENOMIC DNA]</scope>
    <source>
        <strain evidence="2 3">HYN0051</strain>
    </source>
</reference>
<keyword evidence="1" id="KW-0472">Membrane</keyword>
<gene>
    <name evidence="2" type="ORF">HYN51_00755</name>
</gene>
<name>A0A2Y9TUF2_9GAMM</name>
<evidence type="ECO:0000313" key="3">
    <source>
        <dbReference type="Proteomes" id="UP000244908"/>
    </source>
</evidence>
<dbReference type="EMBL" id="CP029185">
    <property type="protein sequence ID" value="AWH87211.1"/>
    <property type="molecule type" value="Genomic_DNA"/>
</dbReference>
<accession>A0A2Y9TUF2</accession>